<name>A0A3L6TLF0_PANMI</name>
<protein>
    <submittedName>
        <fullName evidence="2">Uncharacterized protein</fullName>
    </submittedName>
</protein>
<reference evidence="3" key="1">
    <citation type="journal article" date="2019" name="Nat. Commun.">
        <title>The genome of broomcorn millet.</title>
        <authorList>
            <person name="Zou C."/>
            <person name="Miki D."/>
            <person name="Li D."/>
            <person name="Tang Q."/>
            <person name="Xiao L."/>
            <person name="Rajput S."/>
            <person name="Deng P."/>
            <person name="Jia W."/>
            <person name="Huang R."/>
            <person name="Zhang M."/>
            <person name="Sun Y."/>
            <person name="Hu J."/>
            <person name="Fu X."/>
            <person name="Schnable P.S."/>
            <person name="Li F."/>
            <person name="Zhang H."/>
            <person name="Feng B."/>
            <person name="Zhu X."/>
            <person name="Liu R."/>
            <person name="Schnable J.C."/>
            <person name="Zhu J.-K."/>
            <person name="Zhang H."/>
        </authorList>
    </citation>
    <scope>NUCLEOTIDE SEQUENCE [LARGE SCALE GENOMIC DNA]</scope>
</reference>
<evidence type="ECO:0000256" key="1">
    <source>
        <dbReference type="SAM" id="MobiDB-lite"/>
    </source>
</evidence>
<dbReference type="AlphaFoldDB" id="A0A3L6TLF0"/>
<proteinExistence type="predicted"/>
<dbReference type="EMBL" id="PQIB02000001">
    <property type="protein sequence ID" value="RLN41097.1"/>
    <property type="molecule type" value="Genomic_DNA"/>
</dbReference>
<keyword evidence="3" id="KW-1185">Reference proteome</keyword>
<sequence length="64" mass="6705">MAAGYIVGSLVGSFGIAYLCDTFVSDKKAFGGSILPRLFLTRSGGKPRTPSSRPGLAPLDRRSS</sequence>
<evidence type="ECO:0000313" key="2">
    <source>
        <dbReference type="EMBL" id="RLN41097.1"/>
    </source>
</evidence>
<dbReference type="OrthoDB" id="1840418at2759"/>
<gene>
    <name evidence="2" type="ORF">C2845_PM01G29250</name>
</gene>
<organism evidence="2 3">
    <name type="scientific">Panicum miliaceum</name>
    <name type="common">Proso millet</name>
    <name type="synonym">Broomcorn millet</name>
    <dbReference type="NCBI Taxonomy" id="4540"/>
    <lineage>
        <taxon>Eukaryota</taxon>
        <taxon>Viridiplantae</taxon>
        <taxon>Streptophyta</taxon>
        <taxon>Embryophyta</taxon>
        <taxon>Tracheophyta</taxon>
        <taxon>Spermatophyta</taxon>
        <taxon>Magnoliopsida</taxon>
        <taxon>Liliopsida</taxon>
        <taxon>Poales</taxon>
        <taxon>Poaceae</taxon>
        <taxon>PACMAD clade</taxon>
        <taxon>Panicoideae</taxon>
        <taxon>Panicodae</taxon>
        <taxon>Paniceae</taxon>
        <taxon>Panicinae</taxon>
        <taxon>Panicum</taxon>
        <taxon>Panicum sect. Panicum</taxon>
    </lineage>
</organism>
<comment type="caution">
    <text evidence="2">The sequence shown here is derived from an EMBL/GenBank/DDBJ whole genome shotgun (WGS) entry which is preliminary data.</text>
</comment>
<dbReference type="Proteomes" id="UP000275267">
    <property type="component" value="Unassembled WGS sequence"/>
</dbReference>
<dbReference type="InterPro" id="IPR009515">
    <property type="entry name" value="DUF1138"/>
</dbReference>
<accession>A0A3L6TLF0</accession>
<feature type="region of interest" description="Disordered" evidence="1">
    <location>
        <begin position="43"/>
        <end position="64"/>
    </location>
</feature>
<evidence type="ECO:0000313" key="3">
    <source>
        <dbReference type="Proteomes" id="UP000275267"/>
    </source>
</evidence>
<dbReference type="Pfam" id="PF06592">
    <property type="entry name" value="DUF1138"/>
    <property type="match status" value="1"/>
</dbReference>